<sequence length="976" mass="115553">MKVLNFPFILNKRSCFSIYNFFISLRKGGESTLKNDIKHNYIKELLTYEKEKRKMKKKITEYDGNNISNKHFNEYIKDMEEKIKTHNDLISDDENNKKVKHLIKMNKTEGGIRIKCSTSLIYMLSLKCRYIESIWLNVSKNKKCNSLNCLRDILLNIEWNKYIHYEDLKYIPLKIICTQSTLFNISNLKNEIYKYINEVILMSQGDQNISSNVEIIKNLKNNINSEYSYDHLGTSKKFNDTQNDIYSDNHIIQDNNCFTTSEKINIENNLKNIWNLLSVHIHNNICNVDIKFTGKLSPRFYQYVNMKELKDIPNIDKYENINFSSLFYKYPKINDEKIKNIVNQTIPHWSVCEEKKKIQIDYEKEIKMDKNTDDIYYNYNYFLDPYNKKLGVSNDNVHGDIYSSLIKKETIHNNLFSLNDEQLLLKKEIFEKNKNRQNNNNNNIIHCKNPNVIGDQKENKIYNLEADLSKHFNITKHDMINYLNDLELRRMIYYNNNFFLSDDSYDSSSCIYSLIIKKCLHNKKNINIIWDPFCSTGNLIFELVSYLLNIPLYNQDEIVPFMNLKIYNHHEFLNIYNYNMNHLINNYSNIHIIGSDNRDMMILQCKKYLIRYALYYKKILKYIKDKKKNEITTQKDIDIPFNTKNYTNLVDYTPSNYIKKNSFLKNVLKEDLETYDDVDNSTDDMNNLFYETSPWNFSTDMDELRKVKEESIKNKNSVESIKNKNSVESIKNKNGVESIKNKNSVESIKNKNSVESIKNKNGVESIKNKNSVESIKNKNSVESIKNKNSVESIKNNNILNSSNHSTILKNAEKNVNTPDQCNDKIKAPDMDIISISTEEDKKYNINLPFDVSFHKAHFFNLSPFIKNAIIITKIPHFNFCKELGVNKKTFMLYEQFDQMLCSKNDWEGVYVLIRNKTFLNKSKLEWNKVLSIKDSKGRFLTLLSWTGRKKNLYSLNNEYDKLKELEKFSEKLKFDI</sequence>
<evidence type="ECO:0000313" key="3">
    <source>
        <dbReference type="Proteomes" id="UP000240500"/>
    </source>
</evidence>
<reference evidence="2 3" key="1">
    <citation type="submission" date="2016-09" db="EMBL/GenBank/DDBJ databases">
        <authorList>
            <consortium name="Pathogen Informatics"/>
        </authorList>
    </citation>
    <scope>NUCLEOTIDE SEQUENCE [LARGE SCALE GENOMIC DNA]</scope>
</reference>
<dbReference type="Gene3D" id="3.30.2130.30">
    <property type="match status" value="1"/>
</dbReference>
<accession>A0A2P9DI55</accession>
<protein>
    <submittedName>
        <fullName evidence="2">Uncharacterized protein</fullName>
    </submittedName>
</protein>
<dbReference type="VEuPathDB" id="PlasmoDB:PRG01_1229300"/>
<keyword evidence="1" id="KW-0175">Coiled coil</keyword>
<proteinExistence type="predicted"/>
<dbReference type="OrthoDB" id="361479at2759"/>
<dbReference type="Proteomes" id="UP000240500">
    <property type="component" value="Chromosome 12"/>
</dbReference>
<dbReference type="EMBL" id="LT969575">
    <property type="protein sequence ID" value="SOV80697.1"/>
    <property type="molecule type" value="Genomic_DNA"/>
</dbReference>
<dbReference type="AlphaFoldDB" id="A0A2P9DI55"/>
<gene>
    <name evidence="2" type="ORF">PRG01_1229300</name>
</gene>
<evidence type="ECO:0000256" key="1">
    <source>
        <dbReference type="SAM" id="Coils"/>
    </source>
</evidence>
<feature type="coiled-coil region" evidence="1">
    <location>
        <begin position="38"/>
        <end position="96"/>
    </location>
</feature>
<dbReference type="VEuPathDB" id="PlasmoDB:PRCDC_1225300"/>
<name>A0A2P9DI55_PLARE</name>
<organism evidence="2 3">
    <name type="scientific">Plasmodium reichenowi</name>
    <dbReference type="NCBI Taxonomy" id="5854"/>
    <lineage>
        <taxon>Eukaryota</taxon>
        <taxon>Sar</taxon>
        <taxon>Alveolata</taxon>
        <taxon>Apicomplexa</taxon>
        <taxon>Aconoidasida</taxon>
        <taxon>Haemosporida</taxon>
        <taxon>Plasmodiidae</taxon>
        <taxon>Plasmodium</taxon>
        <taxon>Plasmodium (Laverania)</taxon>
    </lineage>
</organism>
<evidence type="ECO:0000313" key="2">
    <source>
        <dbReference type="EMBL" id="SOV80697.1"/>
    </source>
</evidence>